<reference evidence="3 4" key="1">
    <citation type="submission" date="2019-01" db="EMBL/GenBank/DDBJ databases">
        <title>A draft genome assembly of the solar-powered sea slug Elysia chlorotica.</title>
        <authorList>
            <person name="Cai H."/>
            <person name="Li Q."/>
            <person name="Fang X."/>
            <person name="Li J."/>
            <person name="Curtis N.E."/>
            <person name="Altenburger A."/>
            <person name="Shibata T."/>
            <person name="Feng M."/>
            <person name="Maeda T."/>
            <person name="Schwartz J.A."/>
            <person name="Shigenobu S."/>
            <person name="Lundholm N."/>
            <person name="Nishiyama T."/>
            <person name="Yang H."/>
            <person name="Hasebe M."/>
            <person name="Li S."/>
            <person name="Pierce S.K."/>
            <person name="Wang J."/>
        </authorList>
    </citation>
    <scope>NUCLEOTIDE SEQUENCE [LARGE SCALE GENOMIC DNA]</scope>
    <source>
        <strain evidence="3">EC2010</strain>
        <tissue evidence="3">Whole organism of an adult</tissue>
    </source>
</reference>
<feature type="transmembrane region" description="Helical" evidence="2">
    <location>
        <begin position="6"/>
        <end position="26"/>
    </location>
</feature>
<keyword evidence="2" id="KW-0472">Membrane</keyword>
<feature type="region of interest" description="Disordered" evidence="1">
    <location>
        <begin position="53"/>
        <end position="73"/>
    </location>
</feature>
<dbReference type="InterPro" id="IPR036259">
    <property type="entry name" value="MFS_trans_sf"/>
</dbReference>
<evidence type="ECO:0000313" key="4">
    <source>
        <dbReference type="Proteomes" id="UP000271974"/>
    </source>
</evidence>
<keyword evidence="2" id="KW-0812">Transmembrane</keyword>
<evidence type="ECO:0000256" key="2">
    <source>
        <dbReference type="SAM" id="Phobius"/>
    </source>
</evidence>
<organism evidence="3 4">
    <name type="scientific">Elysia chlorotica</name>
    <name type="common">Eastern emerald elysia</name>
    <name type="synonym">Sea slug</name>
    <dbReference type="NCBI Taxonomy" id="188477"/>
    <lineage>
        <taxon>Eukaryota</taxon>
        <taxon>Metazoa</taxon>
        <taxon>Spiralia</taxon>
        <taxon>Lophotrochozoa</taxon>
        <taxon>Mollusca</taxon>
        <taxon>Gastropoda</taxon>
        <taxon>Heterobranchia</taxon>
        <taxon>Euthyneura</taxon>
        <taxon>Panpulmonata</taxon>
        <taxon>Sacoglossa</taxon>
        <taxon>Placobranchoidea</taxon>
        <taxon>Plakobranchidae</taxon>
        <taxon>Elysia</taxon>
    </lineage>
</organism>
<keyword evidence="4" id="KW-1185">Reference proteome</keyword>
<feature type="transmembrane region" description="Helical" evidence="2">
    <location>
        <begin position="129"/>
        <end position="148"/>
    </location>
</feature>
<accession>A0A3S0ZFK8</accession>
<protein>
    <submittedName>
        <fullName evidence="3">Uncharacterized protein</fullName>
    </submittedName>
</protein>
<dbReference type="SUPFAM" id="SSF103473">
    <property type="entry name" value="MFS general substrate transporter"/>
    <property type="match status" value="1"/>
</dbReference>
<proteinExistence type="predicted"/>
<dbReference type="Proteomes" id="UP000271974">
    <property type="component" value="Unassembled WGS sequence"/>
</dbReference>
<gene>
    <name evidence="3" type="ORF">EGW08_015756</name>
</gene>
<dbReference type="EMBL" id="RQTK01000659">
    <property type="protein sequence ID" value="RUS76472.1"/>
    <property type="molecule type" value="Genomic_DNA"/>
</dbReference>
<evidence type="ECO:0000256" key="1">
    <source>
        <dbReference type="SAM" id="MobiDB-lite"/>
    </source>
</evidence>
<comment type="caution">
    <text evidence="3">The sequence shown here is derived from an EMBL/GenBank/DDBJ whole genome shotgun (WGS) entry which is preliminary data.</text>
</comment>
<feature type="transmembrane region" description="Helical" evidence="2">
    <location>
        <begin position="96"/>
        <end position="117"/>
    </location>
</feature>
<evidence type="ECO:0000313" key="3">
    <source>
        <dbReference type="EMBL" id="RUS76472.1"/>
    </source>
</evidence>
<sequence length="154" mass="16261">MPFLLAMALLKHLSLFYVVVFLNGIYRNILFTTPFVMATELVDGEKGHVSYELHSTGNGTTEPPACSNTSDQTPSIDLRSADGPELEDHASYGSTIAIVGAMLPLSDLVLSCMMGPLLEATSDPALPMLYGVTSGLAAALALVAIAAYKRRAGV</sequence>
<dbReference type="AlphaFoldDB" id="A0A3S0ZFK8"/>
<name>A0A3S0ZFK8_ELYCH</name>
<keyword evidence="2" id="KW-1133">Transmembrane helix</keyword>